<sequence>MYRALQIINPTTELSGEYKCTVSTFNDERSQTRKMIVYVPEKSLVLTHTKLSEHDAVNITCKAEGVFPEPQLDINSKERTDTHDMQFKTFPREGVFDAVASVTVNVSDLEDSTTFDCELKIPETNYTVKKSVILSPGTPELPSTTELVPDANPTVGKASLEQTLPASCSNNTLMLLTLSHKPSALFSCT</sequence>
<dbReference type="InParanoid" id="A0A067QTL5"/>
<dbReference type="PROSITE" id="PS50835">
    <property type="entry name" value="IG_LIKE"/>
    <property type="match status" value="1"/>
</dbReference>
<feature type="domain" description="Ig-like" evidence="1">
    <location>
        <begin position="40"/>
        <end position="135"/>
    </location>
</feature>
<evidence type="ECO:0000259" key="1">
    <source>
        <dbReference type="PROSITE" id="PS50835"/>
    </source>
</evidence>
<evidence type="ECO:0000313" key="3">
    <source>
        <dbReference type="Proteomes" id="UP000027135"/>
    </source>
</evidence>
<dbReference type="SUPFAM" id="SSF48726">
    <property type="entry name" value="Immunoglobulin"/>
    <property type="match status" value="1"/>
</dbReference>
<accession>A0A067QTL5</accession>
<dbReference type="InterPro" id="IPR036179">
    <property type="entry name" value="Ig-like_dom_sf"/>
</dbReference>
<dbReference type="AlphaFoldDB" id="A0A067QTL5"/>
<dbReference type="EMBL" id="KK852950">
    <property type="protein sequence ID" value="KDR13359.1"/>
    <property type="molecule type" value="Genomic_DNA"/>
</dbReference>
<dbReference type="STRING" id="136037.A0A067QTL5"/>
<dbReference type="Proteomes" id="UP000027135">
    <property type="component" value="Unassembled WGS sequence"/>
</dbReference>
<reference evidence="2 3" key="1">
    <citation type="journal article" date="2014" name="Nat. Commun.">
        <title>Molecular traces of alternative social organization in a termite genome.</title>
        <authorList>
            <person name="Terrapon N."/>
            <person name="Li C."/>
            <person name="Robertson H.M."/>
            <person name="Ji L."/>
            <person name="Meng X."/>
            <person name="Booth W."/>
            <person name="Chen Z."/>
            <person name="Childers C.P."/>
            <person name="Glastad K.M."/>
            <person name="Gokhale K."/>
            <person name="Gowin J."/>
            <person name="Gronenberg W."/>
            <person name="Hermansen R.A."/>
            <person name="Hu H."/>
            <person name="Hunt B.G."/>
            <person name="Huylmans A.K."/>
            <person name="Khalil S.M."/>
            <person name="Mitchell R.D."/>
            <person name="Munoz-Torres M.C."/>
            <person name="Mustard J.A."/>
            <person name="Pan H."/>
            <person name="Reese J.T."/>
            <person name="Scharf M.E."/>
            <person name="Sun F."/>
            <person name="Vogel H."/>
            <person name="Xiao J."/>
            <person name="Yang W."/>
            <person name="Yang Z."/>
            <person name="Yang Z."/>
            <person name="Zhou J."/>
            <person name="Zhu J."/>
            <person name="Brent C.S."/>
            <person name="Elsik C.G."/>
            <person name="Goodisman M.A."/>
            <person name="Liberles D.A."/>
            <person name="Roe R.M."/>
            <person name="Vargo E.L."/>
            <person name="Vilcinskas A."/>
            <person name="Wang J."/>
            <person name="Bornberg-Bauer E."/>
            <person name="Korb J."/>
            <person name="Zhang G."/>
            <person name="Liebig J."/>
        </authorList>
    </citation>
    <scope>NUCLEOTIDE SEQUENCE [LARGE SCALE GENOMIC DNA]</scope>
    <source>
        <tissue evidence="2">Whole organism</tissue>
    </source>
</reference>
<name>A0A067QTL5_ZOONE</name>
<dbReference type="OMA" id="NISCWAN"/>
<dbReference type="PANTHER" id="PTHR21261:SF2">
    <property type="entry name" value="GH04238P-RELATED"/>
    <property type="match status" value="1"/>
</dbReference>
<gene>
    <name evidence="2" type="ORF">L798_12620</name>
</gene>
<dbReference type="InterPro" id="IPR013783">
    <property type="entry name" value="Ig-like_fold"/>
</dbReference>
<proteinExistence type="predicted"/>
<organism evidence="2 3">
    <name type="scientific">Zootermopsis nevadensis</name>
    <name type="common">Dampwood termite</name>
    <dbReference type="NCBI Taxonomy" id="136037"/>
    <lineage>
        <taxon>Eukaryota</taxon>
        <taxon>Metazoa</taxon>
        <taxon>Ecdysozoa</taxon>
        <taxon>Arthropoda</taxon>
        <taxon>Hexapoda</taxon>
        <taxon>Insecta</taxon>
        <taxon>Pterygota</taxon>
        <taxon>Neoptera</taxon>
        <taxon>Polyneoptera</taxon>
        <taxon>Dictyoptera</taxon>
        <taxon>Blattodea</taxon>
        <taxon>Blattoidea</taxon>
        <taxon>Termitoidae</taxon>
        <taxon>Termopsidae</taxon>
        <taxon>Zootermopsis</taxon>
    </lineage>
</organism>
<keyword evidence="3" id="KW-1185">Reference proteome</keyword>
<protein>
    <recommendedName>
        <fullName evidence="1">Ig-like domain-containing protein</fullName>
    </recommendedName>
</protein>
<dbReference type="Gene3D" id="2.60.40.10">
    <property type="entry name" value="Immunoglobulins"/>
    <property type="match status" value="1"/>
</dbReference>
<evidence type="ECO:0000313" key="2">
    <source>
        <dbReference type="EMBL" id="KDR13359.1"/>
    </source>
</evidence>
<dbReference type="InterPro" id="IPR007110">
    <property type="entry name" value="Ig-like_dom"/>
</dbReference>
<dbReference type="PANTHER" id="PTHR21261">
    <property type="entry name" value="BEAT PROTEIN"/>
    <property type="match status" value="1"/>
</dbReference>